<feature type="domain" description="Phospholipid/glycerol acyltransferase" evidence="4">
    <location>
        <begin position="1"/>
        <end position="114"/>
    </location>
</feature>
<organism evidence="5 6">
    <name type="scientific">Natronospira proteinivora</name>
    <dbReference type="NCBI Taxonomy" id="1807133"/>
    <lineage>
        <taxon>Bacteria</taxon>
        <taxon>Pseudomonadati</taxon>
        <taxon>Pseudomonadota</taxon>
        <taxon>Gammaproteobacteria</taxon>
        <taxon>Natronospirales</taxon>
        <taxon>Natronospiraceae</taxon>
        <taxon>Natronospira</taxon>
    </lineage>
</organism>
<reference evidence="5 6" key="1">
    <citation type="submission" date="2022-03" db="EMBL/GenBank/DDBJ databases">
        <title>Genomic Encyclopedia of Type Strains, Phase III (KMG-III): the genomes of soil and plant-associated and newly described type strains.</title>
        <authorList>
            <person name="Whitman W."/>
        </authorList>
    </citation>
    <scope>NUCLEOTIDE SEQUENCE [LARGE SCALE GENOMIC DNA]</scope>
    <source>
        <strain evidence="5 6">BSker1</strain>
    </source>
</reference>
<dbReference type="InterPro" id="IPR002123">
    <property type="entry name" value="Plipid/glycerol_acylTrfase"/>
</dbReference>
<keyword evidence="6" id="KW-1185">Reference proteome</keyword>
<proteinExistence type="predicted"/>
<protein>
    <submittedName>
        <fullName evidence="5">1-acyl-sn-glycerol-3-phosphate acyltransferase</fullName>
    </submittedName>
</protein>
<dbReference type="SUPFAM" id="SSF69593">
    <property type="entry name" value="Glycerol-3-phosphate (1)-acyltransferase"/>
    <property type="match status" value="1"/>
</dbReference>
<dbReference type="Pfam" id="PF01553">
    <property type="entry name" value="Acyltransferase"/>
    <property type="match status" value="1"/>
</dbReference>
<dbReference type="GO" id="GO:0016746">
    <property type="term" value="F:acyltransferase activity"/>
    <property type="evidence" value="ECO:0007669"/>
    <property type="project" value="UniProtKB-KW"/>
</dbReference>
<evidence type="ECO:0000313" key="6">
    <source>
        <dbReference type="Proteomes" id="UP001523550"/>
    </source>
</evidence>
<dbReference type="PANTHER" id="PTHR10434:SF11">
    <property type="entry name" value="1-ACYL-SN-GLYCEROL-3-PHOSPHATE ACYLTRANSFERASE"/>
    <property type="match status" value="1"/>
</dbReference>
<dbReference type="Proteomes" id="UP001523550">
    <property type="component" value="Unassembled WGS sequence"/>
</dbReference>
<dbReference type="SMART" id="SM00563">
    <property type="entry name" value="PlsC"/>
    <property type="match status" value="1"/>
</dbReference>
<dbReference type="CDD" id="cd07989">
    <property type="entry name" value="LPLAT_AGPAT-like"/>
    <property type="match status" value="1"/>
</dbReference>
<name>A0ABT1G5C8_9GAMM</name>
<evidence type="ECO:0000256" key="3">
    <source>
        <dbReference type="ARBA" id="ARBA00023315"/>
    </source>
</evidence>
<comment type="caution">
    <text evidence="5">The sequence shown here is derived from an EMBL/GenBank/DDBJ whole genome shotgun (WGS) entry which is preliminary data.</text>
</comment>
<evidence type="ECO:0000256" key="1">
    <source>
        <dbReference type="ARBA" id="ARBA00005189"/>
    </source>
</evidence>
<comment type="pathway">
    <text evidence="1">Lipid metabolism.</text>
</comment>
<gene>
    <name evidence="5" type="ORF">J2T60_000110</name>
</gene>
<keyword evidence="2" id="KW-0808">Transferase</keyword>
<evidence type="ECO:0000256" key="2">
    <source>
        <dbReference type="ARBA" id="ARBA00022679"/>
    </source>
</evidence>
<dbReference type="PANTHER" id="PTHR10434">
    <property type="entry name" value="1-ACYL-SN-GLYCEROL-3-PHOSPHATE ACYLTRANSFERASE"/>
    <property type="match status" value="1"/>
</dbReference>
<dbReference type="EMBL" id="JALJYF010000001">
    <property type="protein sequence ID" value="MCP1726145.1"/>
    <property type="molecule type" value="Genomic_DNA"/>
</dbReference>
<evidence type="ECO:0000259" key="4">
    <source>
        <dbReference type="SMART" id="SM00563"/>
    </source>
</evidence>
<accession>A0ABT1G5C8</accession>
<sequence length="170" mass="18565">MVANHASYLDGILLTAILPPRFTFVIKREMADFPLVGLLLRRLGSLFVDRGGNSARASADSHAILQGAAQGKAIGIFPEGTFKRQSGLLPFRSGAFVTAVKHGIPICPITINGTRRALPAQSYCILAGTRIVITMHQPLIPELRSRQERLRLQTQAREAILSALNEPDRE</sequence>
<evidence type="ECO:0000313" key="5">
    <source>
        <dbReference type="EMBL" id="MCP1726145.1"/>
    </source>
</evidence>
<keyword evidence="3 5" id="KW-0012">Acyltransferase</keyword>